<dbReference type="InterPro" id="IPR054828">
    <property type="entry name" value="Vit_B12_bind_prot"/>
</dbReference>
<dbReference type="NCBIfam" id="NF038402">
    <property type="entry name" value="TroA_like"/>
    <property type="match status" value="1"/>
</dbReference>
<keyword evidence="5" id="KW-1185">Reference proteome</keyword>
<name>A0ABQ2X7H4_9BURK</name>
<dbReference type="EMBL" id="BMYT01000001">
    <property type="protein sequence ID" value="GGX02519.1"/>
    <property type="molecule type" value="Genomic_DNA"/>
</dbReference>
<dbReference type="Gene3D" id="3.40.50.1980">
    <property type="entry name" value="Nitrogenase molybdenum iron protein domain"/>
    <property type="match status" value="2"/>
</dbReference>
<dbReference type="PANTHER" id="PTHR30535">
    <property type="entry name" value="VITAMIN B12-BINDING PROTEIN"/>
    <property type="match status" value="1"/>
</dbReference>
<evidence type="ECO:0000256" key="1">
    <source>
        <dbReference type="ARBA" id="ARBA00022729"/>
    </source>
</evidence>
<comment type="caution">
    <text evidence="4">The sequence shown here is derived from an EMBL/GenBank/DDBJ whole genome shotgun (WGS) entry which is preliminary data.</text>
</comment>
<evidence type="ECO:0000256" key="2">
    <source>
        <dbReference type="SAM" id="MobiDB-lite"/>
    </source>
</evidence>
<feature type="region of interest" description="Disordered" evidence="2">
    <location>
        <begin position="297"/>
        <end position="322"/>
    </location>
</feature>
<organism evidence="4 5">
    <name type="scientific">Undibacterium macrobrachii</name>
    <dbReference type="NCBI Taxonomy" id="1119058"/>
    <lineage>
        <taxon>Bacteria</taxon>
        <taxon>Pseudomonadati</taxon>
        <taxon>Pseudomonadota</taxon>
        <taxon>Betaproteobacteria</taxon>
        <taxon>Burkholderiales</taxon>
        <taxon>Oxalobacteraceae</taxon>
        <taxon>Undibacterium</taxon>
    </lineage>
</organism>
<evidence type="ECO:0000259" key="3">
    <source>
        <dbReference type="PROSITE" id="PS50983"/>
    </source>
</evidence>
<dbReference type="Pfam" id="PF01497">
    <property type="entry name" value="Peripla_BP_2"/>
    <property type="match status" value="1"/>
</dbReference>
<feature type="domain" description="Fe/B12 periplasmic-binding" evidence="3">
    <location>
        <begin position="52"/>
        <end position="301"/>
    </location>
</feature>
<dbReference type="PANTHER" id="PTHR30535:SF34">
    <property type="entry name" value="MOLYBDATE-BINDING PROTEIN MOLA"/>
    <property type="match status" value="1"/>
</dbReference>
<dbReference type="Proteomes" id="UP000620127">
    <property type="component" value="Unassembled WGS sequence"/>
</dbReference>
<dbReference type="SUPFAM" id="SSF53807">
    <property type="entry name" value="Helical backbone' metal receptor"/>
    <property type="match status" value="1"/>
</dbReference>
<sequence length="322" mass="34986">MRMNLFSKRLFERSFSLLILLLLILCIMNVVQAIEITDDRQVTVYFKQAPQRIVSVLPSLTESVCALGHCARLVGVDRYSNFPSSVRSLPQVGGSLDPGIEAIAALKPDVVLMSTSTRAAERLQALGIKVLAMNPDSQADVHRILLKLGQLLEVPNVEKIWREMDAGITAAAKTLPSSVKNWRVYFEVSTAPHAAGASSFIGETLTRLGVGNIVPANQGPFPKLNPEYIVRANPDLIMVSERGYASLPTRPGWSSIQALRENRVCVYSAAESDVLVRPGPRMAEAAAIMAKCLRSKVSTNEAGKEPSKESSNVSSRDSGKTI</sequence>
<protein>
    <submittedName>
        <fullName evidence="4">ABC transporter substrate-binding protein</fullName>
    </submittedName>
</protein>
<accession>A0ABQ2X7H4</accession>
<reference evidence="5" key="1">
    <citation type="journal article" date="2019" name="Int. J. Syst. Evol. Microbiol.">
        <title>The Global Catalogue of Microorganisms (GCM) 10K type strain sequencing project: providing services to taxonomists for standard genome sequencing and annotation.</title>
        <authorList>
            <consortium name="The Broad Institute Genomics Platform"/>
            <consortium name="The Broad Institute Genome Sequencing Center for Infectious Disease"/>
            <person name="Wu L."/>
            <person name="Ma J."/>
        </authorList>
    </citation>
    <scope>NUCLEOTIDE SEQUENCE [LARGE SCALE GENOMIC DNA]</scope>
    <source>
        <strain evidence="5">KCTC 23916</strain>
    </source>
</reference>
<dbReference type="PROSITE" id="PS50983">
    <property type="entry name" value="FE_B12_PBP"/>
    <property type="match status" value="1"/>
</dbReference>
<keyword evidence="1" id="KW-0732">Signal</keyword>
<dbReference type="InterPro" id="IPR050902">
    <property type="entry name" value="ABC_Transporter_SBP"/>
</dbReference>
<evidence type="ECO:0000313" key="5">
    <source>
        <dbReference type="Proteomes" id="UP000620127"/>
    </source>
</evidence>
<proteinExistence type="predicted"/>
<dbReference type="InterPro" id="IPR002491">
    <property type="entry name" value="ABC_transptr_periplasmic_BD"/>
</dbReference>
<evidence type="ECO:0000313" key="4">
    <source>
        <dbReference type="EMBL" id="GGX02519.1"/>
    </source>
</evidence>
<gene>
    <name evidence="4" type="ORF">GCM10011282_05780</name>
</gene>